<dbReference type="Proteomes" id="UP001295444">
    <property type="component" value="Chromosome 05"/>
</dbReference>
<evidence type="ECO:0000256" key="1">
    <source>
        <dbReference type="SAM" id="MobiDB-lite"/>
    </source>
</evidence>
<organism evidence="2 3">
    <name type="scientific">Pelobates cultripes</name>
    <name type="common">Western spadefoot toad</name>
    <dbReference type="NCBI Taxonomy" id="61616"/>
    <lineage>
        <taxon>Eukaryota</taxon>
        <taxon>Metazoa</taxon>
        <taxon>Chordata</taxon>
        <taxon>Craniata</taxon>
        <taxon>Vertebrata</taxon>
        <taxon>Euteleostomi</taxon>
        <taxon>Amphibia</taxon>
        <taxon>Batrachia</taxon>
        <taxon>Anura</taxon>
        <taxon>Pelobatoidea</taxon>
        <taxon>Pelobatidae</taxon>
        <taxon>Pelobates</taxon>
    </lineage>
</organism>
<keyword evidence="3" id="KW-1185">Reference proteome</keyword>
<sequence length="163" mass="17941">MQLCEKSAQPSSPATREVKERGTEQRQIKSTPDPRAPVTRADGQPGLLSDRGLTLKHRTSRKRTLCHQRPGSLRAPPHKGCHRQAQQGETPSGKAKIINVADPLQLLRGHTQVCHIEKLGISRDLCDRMAQETGSTTRGEIPPLPTVQADLILRSRGSEVCNH</sequence>
<proteinExistence type="predicted"/>
<evidence type="ECO:0000313" key="3">
    <source>
        <dbReference type="Proteomes" id="UP001295444"/>
    </source>
</evidence>
<dbReference type="AlphaFoldDB" id="A0AAD1S6G1"/>
<feature type="region of interest" description="Disordered" evidence="1">
    <location>
        <begin position="1"/>
        <end position="92"/>
    </location>
</feature>
<evidence type="ECO:0000313" key="2">
    <source>
        <dbReference type="EMBL" id="CAH2293726.1"/>
    </source>
</evidence>
<feature type="compositionally biased region" description="Basic and acidic residues" evidence="1">
    <location>
        <begin position="16"/>
        <end position="27"/>
    </location>
</feature>
<reference evidence="2" key="1">
    <citation type="submission" date="2022-03" db="EMBL/GenBank/DDBJ databases">
        <authorList>
            <person name="Alioto T."/>
            <person name="Alioto T."/>
            <person name="Gomez Garrido J."/>
        </authorList>
    </citation>
    <scope>NUCLEOTIDE SEQUENCE</scope>
</reference>
<gene>
    <name evidence="2" type="ORF">PECUL_23A036988</name>
</gene>
<protein>
    <submittedName>
        <fullName evidence="2">Uncharacterized protein</fullName>
    </submittedName>
</protein>
<feature type="compositionally biased region" description="Basic residues" evidence="1">
    <location>
        <begin position="54"/>
        <end position="66"/>
    </location>
</feature>
<accession>A0AAD1S6G1</accession>
<dbReference type="EMBL" id="OW240916">
    <property type="protein sequence ID" value="CAH2293726.1"/>
    <property type="molecule type" value="Genomic_DNA"/>
</dbReference>
<name>A0AAD1S6G1_PELCU</name>